<organism evidence="2">
    <name type="scientific">freshwater metagenome</name>
    <dbReference type="NCBI Taxonomy" id="449393"/>
    <lineage>
        <taxon>unclassified sequences</taxon>
        <taxon>metagenomes</taxon>
        <taxon>ecological metagenomes</taxon>
    </lineage>
</organism>
<dbReference type="GO" id="GO:0009697">
    <property type="term" value="P:salicylic acid biosynthetic process"/>
    <property type="evidence" value="ECO:0007669"/>
    <property type="project" value="TreeGrafter"/>
</dbReference>
<dbReference type="InterPro" id="IPR005801">
    <property type="entry name" value="ADC_synthase"/>
</dbReference>
<dbReference type="PANTHER" id="PTHR42839">
    <property type="entry name" value="ISOCHORISMATE SYNTHASE ENTC"/>
    <property type="match status" value="1"/>
</dbReference>
<dbReference type="PANTHER" id="PTHR42839:SF2">
    <property type="entry name" value="ISOCHORISMATE SYNTHASE ENTC"/>
    <property type="match status" value="1"/>
</dbReference>
<sequence>MLALAASLHPTAAVCGTPTERALSVIRELEGMDRGRYAGPVGWFDAQGDGEFGIALRCAEVDSETNTVRAFAGCGIVAGSHPDTELAEAAAKLVPIRDALEAT</sequence>
<accession>A0A6J6UBF5</accession>
<reference evidence="2" key="1">
    <citation type="submission" date="2020-05" db="EMBL/GenBank/DDBJ databases">
        <authorList>
            <person name="Chiriac C."/>
            <person name="Salcher M."/>
            <person name="Ghai R."/>
            <person name="Kavagutti S V."/>
        </authorList>
    </citation>
    <scope>NUCLEOTIDE SEQUENCE</scope>
</reference>
<dbReference type="Pfam" id="PF00425">
    <property type="entry name" value="Chorismate_bind"/>
    <property type="match status" value="1"/>
</dbReference>
<dbReference type="AlphaFoldDB" id="A0A6J6UBF5"/>
<dbReference type="Gene3D" id="3.60.120.10">
    <property type="entry name" value="Anthranilate synthase"/>
    <property type="match status" value="1"/>
</dbReference>
<feature type="domain" description="Chorismate-utilising enzyme C-terminal" evidence="1">
    <location>
        <begin position="2"/>
        <end position="92"/>
    </location>
</feature>
<proteinExistence type="predicted"/>
<name>A0A6J6UBF5_9ZZZZ</name>
<evidence type="ECO:0000313" key="2">
    <source>
        <dbReference type="EMBL" id="CAB4756468.1"/>
    </source>
</evidence>
<evidence type="ECO:0000259" key="1">
    <source>
        <dbReference type="Pfam" id="PF00425"/>
    </source>
</evidence>
<dbReference type="InterPro" id="IPR015890">
    <property type="entry name" value="Chorismate_C"/>
</dbReference>
<dbReference type="GO" id="GO:0008909">
    <property type="term" value="F:isochorismate synthase activity"/>
    <property type="evidence" value="ECO:0007669"/>
    <property type="project" value="TreeGrafter"/>
</dbReference>
<gene>
    <name evidence="2" type="ORF">UFOPK2809_01163</name>
</gene>
<protein>
    <submittedName>
        <fullName evidence="2">Unannotated protein</fullName>
    </submittedName>
</protein>
<dbReference type="SUPFAM" id="SSF56322">
    <property type="entry name" value="ADC synthase"/>
    <property type="match status" value="1"/>
</dbReference>
<dbReference type="EMBL" id="CAEZZA010000174">
    <property type="protein sequence ID" value="CAB4756468.1"/>
    <property type="molecule type" value="Genomic_DNA"/>
</dbReference>